<dbReference type="PANTHER" id="PTHR34009">
    <property type="entry name" value="PROTEIN STAR"/>
    <property type="match status" value="1"/>
</dbReference>
<sequence>MDGSKSSEFEILKNEIQQLKFQLHTYQEKNNEQKVTISPDKAVFLQGRPGARNGIAQSNTYFYEKALGWKGLMAEVMEDEYKELVKNRPGSLTVNGAICAKTGTIEFAVSQIGGWHGIAGQITEERKNKNAKIITVPCYTLNHVIEKAGFLRVDWMSVDTEGSELEVLTAFDFSKVVIDFIQVECLTMEPEKMNGIISLMESSGYEYINSFVVADDTRDLMFRRSQI</sequence>
<dbReference type="GO" id="GO:0016197">
    <property type="term" value="P:endosomal transport"/>
    <property type="evidence" value="ECO:0007669"/>
    <property type="project" value="TreeGrafter"/>
</dbReference>
<evidence type="ECO:0000313" key="2">
    <source>
        <dbReference type="EMBL" id="KAJ3216164.1"/>
    </source>
</evidence>
<dbReference type="InterPro" id="IPR006342">
    <property type="entry name" value="FkbM_mtfrase"/>
</dbReference>
<accession>A0AAD5XYI8</accession>
<dbReference type="GO" id="GO:0006888">
    <property type="term" value="P:endoplasmic reticulum to Golgi vesicle-mediated transport"/>
    <property type="evidence" value="ECO:0007669"/>
    <property type="project" value="TreeGrafter"/>
</dbReference>
<keyword evidence="3" id="KW-1185">Reference proteome</keyword>
<dbReference type="Proteomes" id="UP001211065">
    <property type="component" value="Unassembled WGS sequence"/>
</dbReference>
<dbReference type="InterPro" id="IPR029063">
    <property type="entry name" value="SAM-dependent_MTases_sf"/>
</dbReference>
<dbReference type="PANTHER" id="PTHR34009:SF3">
    <property type="entry name" value="METHYLTRANSFERASE FKBM DOMAIN-CONTAINING PROTEIN"/>
    <property type="match status" value="1"/>
</dbReference>
<dbReference type="GO" id="GO:0005794">
    <property type="term" value="C:Golgi apparatus"/>
    <property type="evidence" value="ECO:0007669"/>
    <property type="project" value="TreeGrafter"/>
</dbReference>
<dbReference type="Gene3D" id="3.40.50.150">
    <property type="entry name" value="Vaccinia Virus protein VP39"/>
    <property type="match status" value="1"/>
</dbReference>
<dbReference type="AlphaFoldDB" id="A0AAD5XYI8"/>
<gene>
    <name evidence="2" type="ORF">HK099_005997</name>
</gene>
<name>A0AAD5XYI8_9FUNG</name>
<evidence type="ECO:0000313" key="3">
    <source>
        <dbReference type="Proteomes" id="UP001211065"/>
    </source>
</evidence>
<comment type="caution">
    <text evidence="2">The sequence shown here is derived from an EMBL/GenBank/DDBJ whole genome shotgun (WGS) entry which is preliminary data.</text>
</comment>
<proteinExistence type="predicted"/>
<dbReference type="SUPFAM" id="SSF53335">
    <property type="entry name" value="S-adenosyl-L-methionine-dependent methyltransferases"/>
    <property type="match status" value="1"/>
</dbReference>
<dbReference type="GO" id="GO:0031902">
    <property type="term" value="C:late endosome membrane"/>
    <property type="evidence" value="ECO:0007669"/>
    <property type="project" value="TreeGrafter"/>
</dbReference>
<protein>
    <recommendedName>
        <fullName evidence="1">Methyltransferase FkbM domain-containing protein</fullName>
    </recommendedName>
</protein>
<evidence type="ECO:0000259" key="1">
    <source>
        <dbReference type="Pfam" id="PF05050"/>
    </source>
</evidence>
<organism evidence="2 3">
    <name type="scientific">Clydaea vesicula</name>
    <dbReference type="NCBI Taxonomy" id="447962"/>
    <lineage>
        <taxon>Eukaryota</taxon>
        <taxon>Fungi</taxon>
        <taxon>Fungi incertae sedis</taxon>
        <taxon>Chytridiomycota</taxon>
        <taxon>Chytridiomycota incertae sedis</taxon>
        <taxon>Chytridiomycetes</taxon>
        <taxon>Lobulomycetales</taxon>
        <taxon>Lobulomycetaceae</taxon>
        <taxon>Clydaea</taxon>
    </lineage>
</organism>
<dbReference type="InterPro" id="IPR053202">
    <property type="entry name" value="EGF_Rcpt_Signaling_Reg"/>
</dbReference>
<feature type="domain" description="Methyltransferase FkbM" evidence="1">
    <location>
        <begin position="50"/>
        <end position="207"/>
    </location>
</feature>
<reference evidence="2" key="1">
    <citation type="submission" date="2020-05" db="EMBL/GenBank/DDBJ databases">
        <title>Phylogenomic resolution of chytrid fungi.</title>
        <authorList>
            <person name="Stajich J.E."/>
            <person name="Amses K."/>
            <person name="Simmons R."/>
            <person name="Seto K."/>
            <person name="Myers J."/>
            <person name="Bonds A."/>
            <person name="Quandt C.A."/>
            <person name="Barry K."/>
            <person name="Liu P."/>
            <person name="Grigoriev I."/>
            <person name="Longcore J.E."/>
            <person name="James T.Y."/>
        </authorList>
    </citation>
    <scope>NUCLEOTIDE SEQUENCE</scope>
    <source>
        <strain evidence="2">JEL0476</strain>
    </source>
</reference>
<dbReference type="Pfam" id="PF05050">
    <property type="entry name" value="Methyltransf_21"/>
    <property type="match status" value="1"/>
</dbReference>
<dbReference type="GO" id="GO:0005886">
    <property type="term" value="C:plasma membrane"/>
    <property type="evidence" value="ECO:0007669"/>
    <property type="project" value="TreeGrafter"/>
</dbReference>
<dbReference type="EMBL" id="JADGJW010000494">
    <property type="protein sequence ID" value="KAJ3216164.1"/>
    <property type="molecule type" value="Genomic_DNA"/>
</dbReference>
<feature type="non-terminal residue" evidence="2">
    <location>
        <position position="227"/>
    </location>
</feature>
<dbReference type="GO" id="GO:0005789">
    <property type="term" value="C:endoplasmic reticulum membrane"/>
    <property type="evidence" value="ECO:0007669"/>
    <property type="project" value="TreeGrafter"/>
</dbReference>